<comment type="caution">
    <text evidence="7">The sequence shown here is derived from an EMBL/GenBank/DDBJ whole genome shotgun (WGS) entry which is preliminary data.</text>
</comment>
<feature type="transmembrane region" description="Helical" evidence="6">
    <location>
        <begin position="128"/>
        <end position="150"/>
    </location>
</feature>
<evidence type="ECO:0000313" key="8">
    <source>
        <dbReference type="Proteomes" id="UP000273083"/>
    </source>
</evidence>
<keyword evidence="2" id="KW-1003">Cell membrane</keyword>
<evidence type="ECO:0000256" key="6">
    <source>
        <dbReference type="SAM" id="Phobius"/>
    </source>
</evidence>
<evidence type="ECO:0000256" key="5">
    <source>
        <dbReference type="ARBA" id="ARBA00023136"/>
    </source>
</evidence>
<dbReference type="EMBL" id="RJVG01000001">
    <property type="protein sequence ID" value="ROR31499.1"/>
    <property type="molecule type" value="Genomic_DNA"/>
</dbReference>
<dbReference type="Pfam" id="PF03631">
    <property type="entry name" value="Virul_fac_BrkB"/>
    <property type="match status" value="1"/>
</dbReference>
<keyword evidence="8" id="KW-1185">Reference proteome</keyword>
<feature type="transmembrane region" description="Helical" evidence="6">
    <location>
        <begin position="88"/>
        <end position="108"/>
    </location>
</feature>
<gene>
    <name evidence="7" type="ORF">EDD66_101116</name>
</gene>
<dbReference type="NCBIfam" id="TIGR00765">
    <property type="entry name" value="yihY_not_rbn"/>
    <property type="match status" value="1"/>
</dbReference>
<evidence type="ECO:0000256" key="2">
    <source>
        <dbReference type="ARBA" id="ARBA00022475"/>
    </source>
</evidence>
<proteinExistence type="predicted"/>
<reference evidence="7 8" key="1">
    <citation type="submission" date="2018-11" db="EMBL/GenBank/DDBJ databases">
        <title>Genomic Encyclopedia of Type Strains, Phase IV (KMG-IV): sequencing the most valuable type-strain genomes for metagenomic binning, comparative biology and taxonomic classification.</title>
        <authorList>
            <person name="Goeker M."/>
        </authorList>
    </citation>
    <scope>NUCLEOTIDE SEQUENCE [LARGE SCALE GENOMIC DNA]</scope>
    <source>
        <strain evidence="7 8">DSM 26537</strain>
    </source>
</reference>
<dbReference type="PANTHER" id="PTHR30213">
    <property type="entry name" value="INNER MEMBRANE PROTEIN YHJD"/>
    <property type="match status" value="1"/>
</dbReference>
<feature type="transmembrane region" description="Helical" evidence="6">
    <location>
        <begin position="21"/>
        <end position="48"/>
    </location>
</feature>
<protein>
    <submittedName>
        <fullName evidence="7">Membrane protein</fullName>
    </submittedName>
</protein>
<organism evidence="7 8">
    <name type="scientific">Mobilisporobacter senegalensis</name>
    <dbReference type="NCBI Taxonomy" id="1329262"/>
    <lineage>
        <taxon>Bacteria</taxon>
        <taxon>Bacillati</taxon>
        <taxon>Bacillota</taxon>
        <taxon>Clostridia</taxon>
        <taxon>Lachnospirales</taxon>
        <taxon>Lachnospiraceae</taxon>
        <taxon>Mobilisporobacter</taxon>
    </lineage>
</organism>
<accession>A0A3N1XY67</accession>
<keyword evidence="4 6" id="KW-1133">Transmembrane helix</keyword>
<dbReference type="RefSeq" id="WP_170164197.1">
    <property type="nucleotide sequence ID" value="NZ_RJVG01000001.1"/>
</dbReference>
<evidence type="ECO:0000256" key="3">
    <source>
        <dbReference type="ARBA" id="ARBA00022692"/>
    </source>
</evidence>
<evidence type="ECO:0000256" key="1">
    <source>
        <dbReference type="ARBA" id="ARBA00004651"/>
    </source>
</evidence>
<evidence type="ECO:0000313" key="7">
    <source>
        <dbReference type="EMBL" id="ROR31499.1"/>
    </source>
</evidence>
<dbReference type="Proteomes" id="UP000273083">
    <property type="component" value="Unassembled WGS sequence"/>
</dbReference>
<keyword evidence="5 6" id="KW-0472">Membrane</keyword>
<sequence length="279" mass="31906">MTIQTIVNFIKSMLRKMKEDFITAFSAQAAFFIIISFFPFVMFLLTMIQSVYTESTLMRTFTDIIPGAFDAYVISIIDEIYDKTSGTIISVTALTTLWSASRAFLAIVRGLNSIYDIDESRNYFKLRIIATIYTFVFALMLIVSLGFLVFGNRIYIEISTRFPVLNDLALLIISLRTIVGLCVLAIFFTILYVSVPDRKSGVWREVPGALLAAVGWMGFSYMYSYYIDHMGNYSNMYGSLTAIVLLMLWLYFCMYILFVGAEFNVVLSKKKELNDIYIK</sequence>
<feature type="transmembrane region" description="Helical" evidence="6">
    <location>
        <begin position="170"/>
        <end position="194"/>
    </location>
</feature>
<feature type="transmembrane region" description="Helical" evidence="6">
    <location>
        <begin position="206"/>
        <end position="227"/>
    </location>
</feature>
<evidence type="ECO:0000256" key="4">
    <source>
        <dbReference type="ARBA" id="ARBA00022989"/>
    </source>
</evidence>
<name>A0A3N1XY67_9FIRM</name>
<dbReference type="GO" id="GO:0005886">
    <property type="term" value="C:plasma membrane"/>
    <property type="evidence" value="ECO:0007669"/>
    <property type="project" value="UniProtKB-SubCell"/>
</dbReference>
<comment type="subcellular location">
    <subcellularLocation>
        <location evidence="1">Cell membrane</location>
        <topology evidence="1">Multi-pass membrane protein</topology>
    </subcellularLocation>
</comment>
<dbReference type="AlphaFoldDB" id="A0A3N1XY67"/>
<feature type="transmembrane region" description="Helical" evidence="6">
    <location>
        <begin position="239"/>
        <end position="261"/>
    </location>
</feature>
<dbReference type="PANTHER" id="PTHR30213:SF0">
    <property type="entry name" value="UPF0761 MEMBRANE PROTEIN YIHY"/>
    <property type="match status" value="1"/>
</dbReference>
<dbReference type="PIRSF" id="PIRSF035875">
    <property type="entry name" value="RNase_BN"/>
    <property type="match status" value="1"/>
</dbReference>
<dbReference type="InterPro" id="IPR017039">
    <property type="entry name" value="Virul_fac_BrkB"/>
</dbReference>
<keyword evidence="3 6" id="KW-0812">Transmembrane</keyword>